<feature type="binding site" evidence="6">
    <location>
        <position position="100"/>
    </location>
    <ligand>
        <name>Mg(2+)</name>
        <dbReference type="ChEBI" id="CHEBI:18420"/>
    </ligand>
</feature>
<dbReference type="InterPro" id="IPR022907">
    <property type="entry name" value="VapC_family"/>
</dbReference>
<keyword evidence="6" id="KW-0800">Toxin</keyword>
<dbReference type="KEGG" id="rub:GBA63_17210"/>
<evidence type="ECO:0000256" key="2">
    <source>
        <dbReference type="ARBA" id="ARBA00022722"/>
    </source>
</evidence>
<keyword evidence="9" id="KW-1185">Reference proteome</keyword>
<feature type="domain" description="PIN" evidence="7">
    <location>
        <begin position="4"/>
        <end position="120"/>
    </location>
</feature>
<dbReference type="GO" id="GO:0004540">
    <property type="term" value="F:RNA nuclease activity"/>
    <property type="evidence" value="ECO:0007669"/>
    <property type="project" value="InterPro"/>
</dbReference>
<evidence type="ECO:0000256" key="3">
    <source>
        <dbReference type="ARBA" id="ARBA00022723"/>
    </source>
</evidence>
<dbReference type="InterPro" id="IPR052106">
    <property type="entry name" value="PINc/VapC_TA"/>
</dbReference>
<evidence type="ECO:0000313" key="8">
    <source>
        <dbReference type="EMBL" id="QIN84194.1"/>
    </source>
</evidence>
<protein>
    <recommendedName>
        <fullName evidence="6">Ribonuclease VapC</fullName>
        <shortName evidence="6">RNase VapC</shortName>
        <ecNumber evidence="6">3.1.-.-</ecNumber>
    </recommendedName>
    <alternativeName>
        <fullName evidence="6">Toxin VapC</fullName>
    </alternativeName>
</protein>
<evidence type="ECO:0000256" key="1">
    <source>
        <dbReference type="ARBA" id="ARBA00022649"/>
    </source>
</evidence>
<comment type="similarity">
    <text evidence="6">Belongs to the PINc/VapC protein family.</text>
</comment>
<dbReference type="Proteomes" id="UP000501452">
    <property type="component" value="Chromosome"/>
</dbReference>
<keyword evidence="3 6" id="KW-0479">Metal-binding</keyword>
<dbReference type="GO" id="GO:0016787">
    <property type="term" value="F:hydrolase activity"/>
    <property type="evidence" value="ECO:0007669"/>
    <property type="project" value="UniProtKB-KW"/>
</dbReference>
<accession>A0A6G8QCF6</accession>
<dbReference type="SUPFAM" id="SSF88723">
    <property type="entry name" value="PIN domain-like"/>
    <property type="match status" value="1"/>
</dbReference>
<proteinExistence type="inferred from homology"/>
<dbReference type="HAMAP" id="MF_00265">
    <property type="entry name" value="VapC_Nob1"/>
    <property type="match status" value="1"/>
</dbReference>
<dbReference type="AlphaFoldDB" id="A0A6G8QCF6"/>
<dbReference type="EC" id="3.1.-.-" evidence="6"/>
<feature type="binding site" evidence="6">
    <location>
        <position position="6"/>
    </location>
    <ligand>
        <name>Mg(2+)</name>
        <dbReference type="ChEBI" id="CHEBI:18420"/>
    </ligand>
</feature>
<keyword evidence="4 6" id="KW-0378">Hydrolase</keyword>
<comment type="function">
    <text evidence="6">Toxic component of a toxin-antitoxin (TA) system. An RNase.</text>
</comment>
<name>A0A6G8QCF6_9ACTN</name>
<reference evidence="8 9" key="1">
    <citation type="submission" date="2019-10" db="EMBL/GenBank/DDBJ databases">
        <title>Rubrobacter sp nov SCSIO 52090 isolated from a deep-sea sediment in the South China Sea.</title>
        <authorList>
            <person name="Chen R.W."/>
        </authorList>
    </citation>
    <scope>NUCLEOTIDE SEQUENCE [LARGE SCALE GENOMIC DNA]</scope>
    <source>
        <strain evidence="8 9">SCSIO 52909</strain>
    </source>
</reference>
<evidence type="ECO:0000256" key="5">
    <source>
        <dbReference type="ARBA" id="ARBA00022842"/>
    </source>
</evidence>
<dbReference type="RefSeq" id="WP_228282151.1">
    <property type="nucleotide sequence ID" value="NZ_CP045119.1"/>
</dbReference>
<dbReference type="InterPro" id="IPR029060">
    <property type="entry name" value="PIN-like_dom_sf"/>
</dbReference>
<dbReference type="CDD" id="cd18692">
    <property type="entry name" value="PIN_VapC-like"/>
    <property type="match status" value="1"/>
</dbReference>
<evidence type="ECO:0000256" key="6">
    <source>
        <dbReference type="HAMAP-Rule" id="MF_00265"/>
    </source>
</evidence>
<keyword evidence="1 6" id="KW-1277">Toxin-antitoxin system</keyword>
<dbReference type="Gene3D" id="3.40.50.1010">
    <property type="entry name" value="5'-nuclease"/>
    <property type="match status" value="1"/>
</dbReference>
<dbReference type="PANTHER" id="PTHR38826">
    <property type="entry name" value="RIBONUCLEASE VAPC13"/>
    <property type="match status" value="1"/>
</dbReference>
<dbReference type="InterPro" id="IPR002716">
    <property type="entry name" value="PIN_dom"/>
</dbReference>
<evidence type="ECO:0000259" key="7">
    <source>
        <dbReference type="Pfam" id="PF01850"/>
    </source>
</evidence>
<evidence type="ECO:0000256" key="4">
    <source>
        <dbReference type="ARBA" id="ARBA00022801"/>
    </source>
</evidence>
<dbReference type="GO" id="GO:0090729">
    <property type="term" value="F:toxin activity"/>
    <property type="evidence" value="ECO:0007669"/>
    <property type="project" value="UniProtKB-KW"/>
</dbReference>
<dbReference type="EMBL" id="CP045119">
    <property type="protein sequence ID" value="QIN84194.1"/>
    <property type="molecule type" value="Genomic_DNA"/>
</dbReference>
<organism evidence="8 9">
    <name type="scientific">Rubrobacter tropicus</name>
    <dbReference type="NCBI Taxonomy" id="2653851"/>
    <lineage>
        <taxon>Bacteria</taxon>
        <taxon>Bacillati</taxon>
        <taxon>Actinomycetota</taxon>
        <taxon>Rubrobacteria</taxon>
        <taxon>Rubrobacterales</taxon>
        <taxon>Rubrobacteraceae</taxon>
        <taxon>Rubrobacter</taxon>
    </lineage>
</organism>
<keyword evidence="2 6" id="KW-0540">Nuclease</keyword>
<evidence type="ECO:0000313" key="9">
    <source>
        <dbReference type="Proteomes" id="UP000501452"/>
    </source>
</evidence>
<sequence length="136" mass="15273">MPSFFDTNVLVYLVDADEPAKQEVSRGLVQEHLADGDGAISVQVLREFFFASRKLRTPVSYETAREAVEYFAKFSPLQEDADMVLKAVRRTGEMSLSFWDALIVEAALKSGADRLLTEDMQHGQIIEGMLVENPFL</sequence>
<keyword evidence="5 6" id="KW-0460">Magnesium</keyword>
<gene>
    <name evidence="6" type="primary">vapC</name>
    <name evidence="8" type="ORF">GBA63_17210</name>
</gene>
<dbReference type="PANTHER" id="PTHR38826:SF5">
    <property type="entry name" value="RIBONUCLEASE VAPC13"/>
    <property type="match status" value="1"/>
</dbReference>
<comment type="cofactor">
    <cofactor evidence="6">
        <name>Mg(2+)</name>
        <dbReference type="ChEBI" id="CHEBI:18420"/>
    </cofactor>
</comment>
<dbReference type="Pfam" id="PF01850">
    <property type="entry name" value="PIN"/>
    <property type="match status" value="1"/>
</dbReference>
<dbReference type="GO" id="GO:0000287">
    <property type="term" value="F:magnesium ion binding"/>
    <property type="evidence" value="ECO:0007669"/>
    <property type="project" value="UniProtKB-UniRule"/>
</dbReference>